<comment type="caution">
    <text evidence="4">The sequence shown here is derived from an EMBL/GenBank/DDBJ whole genome shotgun (WGS) entry which is preliminary data.</text>
</comment>
<evidence type="ECO:0000313" key="4">
    <source>
        <dbReference type="EMBL" id="GEO09035.1"/>
    </source>
</evidence>
<dbReference type="InterPro" id="IPR051203">
    <property type="entry name" value="Polysaccharide_Synthase-Rel"/>
</dbReference>
<feature type="domain" description="Polysaccharide biosynthesis protein CapD-like" evidence="3">
    <location>
        <begin position="292"/>
        <end position="593"/>
    </location>
</feature>
<comment type="similarity">
    <text evidence="1">Belongs to the polysaccharide synthase family.</text>
</comment>
<organism evidence="4 5">
    <name type="scientific">Segetibacter aerophilus</name>
    <dbReference type="NCBI Taxonomy" id="670293"/>
    <lineage>
        <taxon>Bacteria</taxon>
        <taxon>Pseudomonadati</taxon>
        <taxon>Bacteroidota</taxon>
        <taxon>Chitinophagia</taxon>
        <taxon>Chitinophagales</taxon>
        <taxon>Chitinophagaceae</taxon>
        <taxon>Segetibacter</taxon>
    </lineage>
</organism>
<dbReference type="InterPro" id="IPR029063">
    <property type="entry name" value="SAM-dependent_MTases_sf"/>
</dbReference>
<keyword evidence="2" id="KW-0472">Membrane</keyword>
<keyword evidence="5" id="KW-1185">Reference proteome</keyword>
<dbReference type="Pfam" id="PF13727">
    <property type="entry name" value="CoA_binding_3"/>
    <property type="match status" value="1"/>
</dbReference>
<dbReference type="SUPFAM" id="SSF51735">
    <property type="entry name" value="NAD(P)-binding Rossmann-fold domains"/>
    <property type="match status" value="1"/>
</dbReference>
<accession>A0A512BAX1</accession>
<dbReference type="CDD" id="cd05237">
    <property type="entry name" value="UDP_invert_4-6DH_SDR_e"/>
    <property type="match status" value="1"/>
</dbReference>
<gene>
    <name evidence="4" type="ORF">SAE01_15310</name>
</gene>
<dbReference type="SUPFAM" id="SSF53335">
    <property type="entry name" value="S-adenosyl-L-methionine-dependent methyltransferases"/>
    <property type="match status" value="1"/>
</dbReference>
<dbReference type="InterPro" id="IPR003869">
    <property type="entry name" value="Polysac_CapD-like"/>
</dbReference>
<keyword evidence="2" id="KW-1133">Transmembrane helix</keyword>
<dbReference type="PANTHER" id="PTHR43318">
    <property type="entry name" value="UDP-N-ACETYLGLUCOSAMINE 4,6-DEHYDRATASE"/>
    <property type="match status" value="1"/>
</dbReference>
<dbReference type="PANTHER" id="PTHR43318:SF1">
    <property type="entry name" value="POLYSACCHARIDE BIOSYNTHESIS PROTEIN EPSC-RELATED"/>
    <property type="match status" value="1"/>
</dbReference>
<proteinExistence type="inferred from homology"/>
<dbReference type="Gene3D" id="3.40.50.720">
    <property type="entry name" value="NAD(P)-binding Rossmann-like Domain"/>
    <property type="match status" value="2"/>
</dbReference>
<dbReference type="AlphaFoldDB" id="A0A512BAX1"/>
<feature type="transmembrane region" description="Helical" evidence="2">
    <location>
        <begin position="20"/>
        <end position="39"/>
    </location>
</feature>
<evidence type="ECO:0000256" key="2">
    <source>
        <dbReference type="SAM" id="Phobius"/>
    </source>
</evidence>
<feature type="transmembrane region" description="Helical" evidence="2">
    <location>
        <begin position="119"/>
        <end position="137"/>
    </location>
</feature>
<keyword evidence="2" id="KW-0812">Transmembrane</keyword>
<feature type="transmembrane region" description="Helical" evidence="2">
    <location>
        <begin position="51"/>
        <end position="69"/>
    </location>
</feature>
<protein>
    <submittedName>
        <fullName evidence="4">Capsular polysaccharide biosynthesis protein</fullName>
    </submittedName>
</protein>
<name>A0A512BAX1_9BACT</name>
<dbReference type="Pfam" id="PF02719">
    <property type="entry name" value="Polysacc_synt_2"/>
    <property type="match status" value="1"/>
</dbReference>
<dbReference type="EMBL" id="BJYT01000005">
    <property type="protein sequence ID" value="GEO09035.1"/>
    <property type="molecule type" value="Genomic_DNA"/>
</dbReference>
<feature type="transmembrane region" description="Helical" evidence="2">
    <location>
        <begin position="90"/>
        <end position="113"/>
    </location>
</feature>
<evidence type="ECO:0000259" key="3">
    <source>
        <dbReference type="Pfam" id="PF02719"/>
    </source>
</evidence>
<dbReference type="Proteomes" id="UP000321513">
    <property type="component" value="Unassembled WGS sequence"/>
</dbReference>
<reference evidence="4 5" key="1">
    <citation type="submission" date="2019-07" db="EMBL/GenBank/DDBJ databases">
        <title>Whole genome shotgun sequence of Segetibacter aerophilus NBRC 106135.</title>
        <authorList>
            <person name="Hosoyama A."/>
            <person name="Uohara A."/>
            <person name="Ohji S."/>
            <person name="Ichikawa N."/>
        </authorList>
    </citation>
    <scope>NUCLEOTIDE SEQUENCE [LARGE SCALE GENOMIC DNA]</scope>
    <source>
        <strain evidence="4 5">NBRC 106135</strain>
    </source>
</reference>
<dbReference type="OrthoDB" id="9803111at2"/>
<evidence type="ECO:0000313" key="5">
    <source>
        <dbReference type="Proteomes" id="UP000321513"/>
    </source>
</evidence>
<dbReference type="RefSeq" id="WP_147203155.1">
    <property type="nucleotide sequence ID" value="NZ_BJYT01000005.1"/>
</dbReference>
<evidence type="ECO:0000256" key="1">
    <source>
        <dbReference type="ARBA" id="ARBA00007430"/>
    </source>
</evidence>
<sequence length="655" mass="74765">MKNLRKFLLRNKIAPKWLIFVLDLSICCFAIVYANYLRLNFDLDLIHLTDLVDDIMATVIVNSILFYIFRTYHGIIRLSGFQEAFRSISAVFYSFFIMLLLNVGLRSFGLASFIPTSVLFIYFFISSFSVFGYRLLVKHLYKISVNQEENIHIVIYGAELNGSVLKKTIEQTSNNRYKIVAFIDDDENLFGKTIDNVKIYSFNQVQNVIKSWQIKMLFFARQDFDLNKKNKIVDYCLEQNIKVMNIPPMREWIQGHLNINQLQQVKIDELLGRPQISLKNEHVTNMLRNKKVLITGAAGSIGSELARQIAGINAYSLIICDQTETGLYELEYELQKKYQLGNTLKVFLGDVKDEKAMNNMFAMYMPDIVFHAAAYKHVPMMENHPSEAVRNNVLGTKVLADLSEFYSVERFLFVSTDKAINPTNVMGASKRIAEIYCQSLQSRKTIPVFDEGVIQIAPRKTRTKFITTRFGNVLGSNGSVIPRFQEQISKGGPVTVTHPDIIRYFMTIPEACSLVLEAVTMGNGGEVFLFDMGEPIKILDLAKKMIKLAGLTPAKDIEIKFTGLRPGEKLYEELLNKEEEVISTHNKKILIAKVIEYDYEKISKSIDKAVSIAILNKDDEVVKQMKRIVPEYISNNSIYEAMDEEILTATLTSHG</sequence>
<dbReference type="InterPro" id="IPR036291">
    <property type="entry name" value="NAD(P)-bd_dom_sf"/>
</dbReference>